<dbReference type="EMBL" id="JAVFKD010000012">
    <property type="protein sequence ID" value="KAK5992920.1"/>
    <property type="molecule type" value="Genomic_DNA"/>
</dbReference>
<feature type="compositionally biased region" description="Polar residues" evidence="1">
    <location>
        <begin position="561"/>
        <end position="571"/>
    </location>
</feature>
<dbReference type="PANTHER" id="PTHR14625">
    <property type="entry name" value="MICROCEPHALIN"/>
    <property type="match status" value="1"/>
</dbReference>
<feature type="compositionally biased region" description="Basic and acidic residues" evidence="1">
    <location>
        <begin position="131"/>
        <end position="143"/>
    </location>
</feature>
<evidence type="ECO:0000256" key="1">
    <source>
        <dbReference type="SAM" id="MobiDB-lite"/>
    </source>
</evidence>
<feature type="region of interest" description="Disordered" evidence="1">
    <location>
        <begin position="685"/>
        <end position="723"/>
    </location>
</feature>
<feature type="compositionally biased region" description="Low complexity" evidence="1">
    <location>
        <begin position="90"/>
        <end position="115"/>
    </location>
</feature>
<dbReference type="SUPFAM" id="SSF52113">
    <property type="entry name" value="BRCT domain"/>
    <property type="match status" value="1"/>
</dbReference>
<keyword evidence="4" id="KW-1185">Reference proteome</keyword>
<feature type="compositionally biased region" description="Polar residues" evidence="1">
    <location>
        <begin position="985"/>
        <end position="997"/>
    </location>
</feature>
<evidence type="ECO:0000259" key="2">
    <source>
        <dbReference type="PROSITE" id="PS50172"/>
    </source>
</evidence>
<feature type="compositionally biased region" description="Polar residues" evidence="1">
    <location>
        <begin position="811"/>
        <end position="825"/>
    </location>
</feature>
<feature type="region of interest" description="Disordered" evidence="1">
    <location>
        <begin position="360"/>
        <end position="387"/>
    </location>
</feature>
<evidence type="ECO:0000313" key="3">
    <source>
        <dbReference type="EMBL" id="KAK5992920.1"/>
    </source>
</evidence>
<accession>A0ABR0SL94</accession>
<feature type="region of interest" description="Disordered" evidence="1">
    <location>
        <begin position="1038"/>
        <end position="1077"/>
    </location>
</feature>
<comment type="caution">
    <text evidence="3">The sequence shown here is derived from an EMBL/GenBank/DDBJ whole genome shotgun (WGS) entry which is preliminary data.</text>
</comment>
<feature type="compositionally biased region" description="Polar residues" evidence="1">
    <location>
        <begin position="371"/>
        <end position="380"/>
    </location>
</feature>
<feature type="region of interest" description="Disordered" evidence="1">
    <location>
        <begin position="1"/>
        <end position="270"/>
    </location>
</feature>
<feature type="compositionally biased region" description="Basic and acidic residues" evidence="1">
    <location>
        <begin position="693"/>
        <end position="707"/>
    </location>
</feature>
<evidence type="ECO:0000313" key="4">
    <source>
        <dbReference type="Proteomes" id="UP001338125"/>
    </source>
</evidence>
<feature type="compositionally biased region" description="Low complexity" evidence="1">
    <location>
        <begin position="151"/>
        <end position="171"/>
    </location>
</feature>
<feature type="region of interest" description="Disordered" evidence="1">
    <location>
        <begin position="969"/>
        <end position="997"/>
    </location>
</feature>
<feature type="compositionally biased region" description="Acidic residues" evidence="1">
    <location>
        <begin position="499"/>
        <end position="532"/>
    </location>
</feature>
<dbReference type="CDD" id="cd17716">
    <property type="entry name" value="BRCT_microcephalin_rpt1"/>
    <property type="match status" value="1"/>
</dbReference>
<dbReference type="Gene3D" id="3.40.50.10190">
    <property type="entry name" value="BRCT domain"/>
    <property type="match status" value="1"/>
</dbReference>
<dbReference type="PANTHER" id="PTHR14625:SF3">
    <property type="entry name" value="MICROCEPHALIN"/>
    <property type="match status" value="1"/>
</dbReference>
<feature type="region of interest" description="Disordered" evidence="1">
    <location>
        <begin position="499"/>
        <end position="670"/>
    </location>
</feature>
<feature type="compositionally biased region" description="Polar residues" evidence="1">
    <location>
        <begin position="589"/>
        <end position="603"/>
    </location>
</feature>
<feature type="compositionally biased region" description="Basic and acidic residues" evidence="1">
    <location>
        <begin position="178"/>
        <end position="191"/>
    </location>
</feature>
<sequence length="1120" mass="122104">MNSPPKRVTRARAAAKGTEPSVKTTKIVTAAAKARTAPSSGFMAGTRSTAAKRKARTDEKDDEELERRELMAKRPRGRPKKEEDEDEVLAAAPAPAAGKATAKSKPIARKAASEAPKAEAKPLRGRPKKVASADEGKDAHEPAAKTTRGRSSTLTKTSASTTTTSTIASKPPIKKAVKFQEPDKENVEPNPKEPATVGIRGRPARRGGAAAARASTRATATATDASEKKPLSPKKVTQIPMTREESDDELSTEKTPTKPLMKSPIKPPTAKKMDVLPVDFEIDSNITVNTAMFNPPDMNTVIFGSPIRRPTSPLRETMKSPAKRIGPIALPGSALKPTTDEHTGQTSFMTHLLQSAAKRPQSPIKGLGPSAQMSQITESPSKPAMFQSPAKRAIPGFKPLMEPLARELSALNGSPAMKPLASTPIRFGKSSEKLMLENDVHEDADEDVFTGPIEGPQFSGRLSAVLPRHADPTLNEMEAVDEEDEEVPQLVQETLEIVEADEALEEDQDPDETMDENEDPMPLDEIAAEMEESPSCHPKRRLDQQTPFLKDDTLPIDRITATPTLTNQKTPKSLGIARSVSKSGRRSTLGFTTLADQLDSWSAASPVKAPRPTRKAKSSAASKKVVEQVKEDPSSMKNTYFEDEMRVHSEPTTTPRTTRRQSARIQKPTSDDIMLADEDTALAQEANEMSLLDSREVEEPVNHRQSFDDGLSDASQEYGDENQIPVDPAIVVPVTPARPLMKSFHTTTKIPLKPADDSSPSPLKKRSFSASRIAPKRPSNLSKGTATSSNSPSKERRRSSRKSISVREDTAPTTPTKTDVWSTAETPGRTPRKDLDTSLLRGAIVFVDVHTSEGADASGIFVELLTQMGARCVKSWNWNPSSPSDGGVSSNKVGITHVVFKDGGKRTLEKVREANGVVQCVGVSWVLDCERENEWLDESPYCIDTSNIPRGGARRRKSMEPKALANMNGTIVSSPNKSGRESMGAPTTPNRRQSTIWMHTPSEAGDDEEEEEDIEWSKLLLTPVPKTPAPEAIARFAAETPSDDDDEEEEEDEDMSPSRNDMLTRTCPPKQKFREFGGGILNKTQDDHVLVRLMAARRKSLQFAPKVGSPLAKMWRQGRE</sequence>
<gene>
    <name evidence="3" type="ORF">PT974_06345</name>
</gene>
<feature type="domain" description="BRCT" evidence="2">
    <location>
        <begin position="835"/>
        <end position="943"/>
    </location>
</feature>
<feature type="compositionally biased region" description="Low complexity" evidence="1">
    <location>
        <begin position="23"/>
        <end position="37"/>
    </location>
</feature>
<reference evidence="3 4" key="1">
    <citation type="submission" date="2024-01" db="EMBL/GenBank/DDBJ databases">
        <title>Complete genome of Cladobotryum mycophilum ATHUM6906.</title>
        <authorList>
            <person name="Christinaki A.C."/>
            <person name="Myridakis A.I."/>
            <person name="Kouvelis V.N."/>
        </authorList>
    </citation>
    <scope>NUCLEOTIDE SEQUENCE [LARGE SCALE GENOMIC DNA]</scope>
    <source>
        <strain evidence="3 4">ATHUM6906</strain>
    </source>
</reference>
<protein>
    <recommendedName>
        <fullName evidence="2">BRCT domain-containing protein</fullName>
    </recommendedName>
</protein>
<feature type="region of interest" description="Disordered" evidence="1">
    <location>
        <begin position="745"/>
        <end position="834"/>
    </location>
</feature>
<name>A0ABR0SL94_9HYPO</name>
<feature type="compositionally biased region" description="Basic and acidic residues" evidence="1">
    <location>
        <begin position="624"/>
        <end position="634"/>
    </location>
</feature>
<feature type="compositionally biased region" description="Acidic residues" evidence="1">
    <location>
        <begin position="1041"/>
        <end position="1055"/>
    </location>
</feature>
<dbReference type="InterPro" id="IPR001357">
    <property type="entry name" value="BRCT_dom"/>
</dbReference>
<dbReference type="PROSITE" id="PS50172">
    <property type="entry name" value="BRCT"/>
    <property type="match status" value="1"/>
</dbReference>
<organism evidence="3 4">
    <name type="scientific">Cladobotryum mycophilum</name>
    <dbReference type="NCBI Taxonomy" id="491253"/>
    <lineage>
        <taxon>Eukaryota</taxon>
        <taxon>Fungi</taxon>
        <taxon>Dikarya</taxon>
        <taxon>Ascomycota</taxon>
        <taxon>Pezizomycotina</taxon>
        <taxon>Sordariomycetes</taxon>
        <taxon>Hypocreomycetidae</taxon>
        <taxon>Hypocreales</taxon>
        <taxon>Hypocreaceae</taxon>
        <taxon>Cladobotryum</taxon>
    </lineage>
</organism>
<dbReference type="Proteomes" id="UP001338125">
    <property type="component" value="Unassembled WGS sequence"/>
</dbReference>
<feature type="region of interest" description="Disordered" evidence="1">
    <location>
        <begin position="324"/>
        <end position="343"/>
    </location>
</feature>
<proteinExistence type="predicted"/>
<dbReference type="InterPro" id="IPR036420">
    <property type="entry name" value="BRCT_dom_sf"/>
</dbReference>
<dbReference type="InterPro" id="IPR022047">
    <property type="entry name" value="Microcephalin-like"/>
</dbReference>
<feature type="compositionally biased region" description="Low complexity" evidence="1">
    <location>
        <begin position="198"/>
        <end position="224"/>
    </location>
</feature>